<keyword evidence="3" id="KW-1185">Reference proteome</keyword>
<keyword evidence="1" id="KW-0472">Membrane</keyword>
<evidence type="ECO:0000313" key="3">
    <source>
        <dbReference type="Proteomes" id="UP000321513"/>
    </source>
</evidence>
<evidence type="ECO:0000256" key="1">
    <source>
        <dbReference type="SAM" id="Phobius"/>
    </source>
</evidence>
<keyword evidence="1" id="KW-1133">Transmembrane helix</keyword>
<feature type="transmembrane region" description="Helical" evidence="1">
    <location>
        <begin position="21"/>
        <end position="45"/>
    </location>
</feature>
<protein>
    <submittedName>
        <fullName evidence="2">Uncharacterized protein</fullName>
    </submittedName>
</protein>
<gene>
    <name evidence="2" type="ORF">SAE01_46600</name>
</gene>
<organism evidence="2 3">
    <name type="scientific">Segetibacter aerophilus</name>
    <dbReference type="NCBI Taxonomy" id="670293"/>
    <lineage>
        <taxon>Bacteria</taxon>
        <taxon>Pseudomonadati</taxon>
        <taxon>Bacteroidota</taxon>
        <taxon>Chitinophagia</taxon>
        <taxon>Chitinophagales</taxon>
        <taxon>Chitinophagaceae</taxon>
        <taxon>Segetibacter</taxon>
    </lineage>
</organism>
<evidence type="ECO:0000313" key="2">
    <source>
        <dbReference type="EMBL" id="GEO12164.1"/>
    </source>
</evidence>
<accession>A0A512BJN8</accession>
<reference evidence="2 3" key="1">
    <citation type="submission" date="2019-07" db="EMBL/GenBank/DDBJ databases">
        <title>Whole genome shotgun sequence of Segetibacter aerophilus NBRC 106135.</title>
        <authorList>
            <person name="Hosoyama A."/>
            <person name="Uohara A."/>
            <person name="Ohji S."/>
            <person name="Ichikawa N."/>
        </authorList>
    </citation>
    <scope>NUCLEOTIDE SEQUENCE [LARGE SCALE GENOMIC DNA]</scope>
    <source>
        <strain evidence="2 3">NBRC 106135</strain>
    </source>
</reference>
<dbReference type="AlphaFoldDB" id="A0A512BJN8"/>
<name>A0A512BJN8_9BACT</name>
<comment type="caution">
    <text evidence="2">The sequence shown here is derived from an EMBL/GenBank/DDBJ whole genome shotgun (WGS) entry which is preliminary data.</text>
</comment>
<dbReference type="EMBL" id="BJYT01000043">
    <property type="protein sequence ID" value="GEO12164.1"/>
    <property type="molecule type" value="Genomic_DNA"/>
</dbReference>
<dbReference type="Proteomes" id="UP000321513">
    <property type="component" value="Unassembled WGS sequence"/>
</dbReference>
<feature type="transmembrane region" description="Helical" evidence="1">
    <location>
        <begin position="51"/>
        <end position="72"/>
    </location>
</feature>
<proteinExistence type="predicted"/>
<sequence>MLVEKGTIAINTRAGFIGTTTFVAGVIINEVFLTFQGISALFGLYPQRLPILLLANTIVMASGALLVFIASVKTIKSINYSLHLNTKPLKITSWKL</sequence>
<keyword evidence="1" id="KW-0812">Transmembrane</keyword>